<dbReference type="Proteomes" id="UP000799429">
    <property type="component" value="Unassembled WGS sequence"/>
</dbReference>
<dbReference type="EMBL" id="MU006089">
    <property type="protein sequence ID" value="KAF2842631.1"/>
    <property type="molecule type" value="Genomic_DNA"/>
</dbReference>
<comment type="caution">
    <text evidence="2">The sequence shown here is derived from an EMBL/GenBank/DDBJ whole genome shotgun (WGS) entry which is preliminary data.</text>
</comment>
<dbReference type="AlphaFoldDB" id="A0A9P4SGT2"/>
<sequence length="151" mass="16133">MLEAPYSITRIQKVDEPMLLEDIVDPEATQAYNLKQMGQIAVGNTKDRRVDLSGTFPTPPPDTPSISEQAQPPARTARNADEAQETGSSAPMLTVKGSAGATEDPGAAPPSFTLSGHPWQRQSSSLGTDEEGEVIDVESGQDKPTQEELVE</sequence>
<gene>
    <name evidence="2" type="ORF">M501DRAFT_984836</name>
    <name evidence="3" type="ORF">M501DRAFT_984837</name>
</gene>
<evidence type="ECO:0000313" key="4">
    <source>
        <dbReference type="Proteomes" id="UP000799429"/>
    </source>
</evidence>
<accession>A0A9P4SGT2</accession>
<name>A0A9P4SGT2_9PEZI</name>
<proteinExistence type="predicted"/>
<feature type="compositionally biased region" description="Basic and acidic residues" evidence="1">
    <location>
        <begin position="140"/>
        <end position="151"/>
    </location>
</feature>
<organism evidence="2 4">
    <name type="scientific">Patellaria atrata CBS 101060</name>
    <dbReference type="NCBI Taxonomy" id="1346257"/>
    <lineage>
        <taxon>Eukaryota</taxon>
        <taxon>Fungi</taxon>
        <taxon>Dikarya</taxon>
        <taxon>Ascomycota</taxon>
        <taxon>Pezizomycotina</taxon>
        <taxon>Dothideomycetes</taxon>
        <taxon>Dothideomycetes incertae sedis</taxon>
        <taxon>Patellariales</taxon>
        <taxon>Patellariaceae</taxon>
        <taxon>Patellaria</taxon>
    </lineage>
</organism>
<dbReference type="EMBL" id="MU006089">
    <property type="protein sequence ID" value="KAF2842632.1"/>
    <property type="molecule type" value="Genomic_DNA"/>
</dbReference>
<evidence type="ECO:0000256" key="1">
    <source>
        <dbReference type="SAM" id="MobiDB-lite"/>
    </source>
</evidence>
<feature type="region of interest" description="Disordered" evidence="1">
    <location>
        <begin position="42"/>
        <end position="151"/>
    </location>
</feature>
<protein>
    <submittedName>
        <fullName evidence="2">Uncharacterized protein</fullName>
    </submittedName>
</protein>
<evidence type="ECO:0000313" key="3">
    <source>
        <dbReference type="EMBL" id="KAF2842632.1"/>
    </source>
</evidence>
<keyword evidence="4" id="KW-1185">Reference proteome</keyword>
<reference evidence="2" key="1">
    <citation type="journal article" date="2020" name="Stud. Mycol.">
        <title>101 Dothideomycetes genomes: a test case for predicting lifestyles and emergence of pathogens.</title>
        <authorList>
            <person name="Haridas S."/>
            <person name="Albert R."/>
            <person name="Binder M."/>
            <person name="Bloem J."/>
            <person name="Labutti K."/>
            <person name="Salamov A."/>
            <person name="Andreopoulos B."/>
            <person name="Baker S."/>
            <person name="Barry K."/>
            <person name="Bills G."/>
            <person name="Bluhm B."/>
            <person name="Cannon C."/>
            <person name="Castanera R."/>
            <person name="Culley D."/>
            <person name="Daum C."/>
            <person name="Ezra D."/>
            <person name="Gonzalez J."/>
            <person name="Henrissat B."/>
            <person name="Kuo A."/>
            <person name="Liang C."/>
            <person name="Lipzen A."/>
            <person name="Lutzoni F."/>
            <person name="Magnuson J."/>
            <person name="Mondo S."/>
            <person name="Nolan M."/>
            <person name="Ohm R."/>
            <person name="Pangilinan J."/>
            <person name="Park H.-J."/>
            <person name="Ramirez L."/>
            <person name="Alfaro M."/>
            <person name="Sun H."/>
            <person name="Tritt A."/>
            <person name="Yoshinaga Y."/>
            <person name="Zwiers L.-H."/>
            <person name="Turgeon B."/>
            <person name="Goodwin S."/>
            <person name="Spatafora J."/>
            <person name="Crous P."/>
            <person name="Grigoriev I."/>
        </authorList>
    </citation>
    <scope>NUCLEOTIDE SEQUENCE</scope>
    <source>
        <strain evidence="2">CBS 101060</strain>
    </source>
</reference>
<evidence type="ECO:0000313" key="2">
    <source>
        <dbReference type="EMBL" id="KAF2842631.1"/>
    </source>
</evidence>